<dbReference type="HOGENOM" id="CLU_1961206_0_0_1"/>
<dbReference type="InParanoid" id="C4JKY4"/>
<keyword evidence="1" id="KW-0732">Signal</keyword>
<name>C4JKY4_UNCRE</name>
<evidence type="ECO:0000256" key="1">
    <source>
        <dbReference type="SAM" id="SignalP"/>
    </source>
</evidence>
<dbReference type="OrthoDB" id="3660917at2759"/>
<protein>
    <submittedName>
        <fullName evidence="2">Uncharacterized protein</fullName>
    </submittedName>
</protein>
<evidence type="ECO:0000313" key="3">
    <source>
        <dbReference type="Proteomes" id="UP000002058"/>
    </source>
</evidence>
<evidence type="ECO:0000313" key="2">
    <source>
        <dbReference type="EMBL" id="EEP75332.1"/>
    </source>
</evidence>
<proteinExistence type="predicted"/>
<dbReference type="Proteomes" id="UP000002058">
    <property type="component" value="Unassembled WGS sequence"/>
</dbReference>
<gene>
    <name evidence="2" type="ORF">UREG_00178</name>
</gene>
<dbReference type="VEuPathDB" id="FungiDB:UREG_00178"/>
<dbReference type="GeneID" id="8441398"/>
<dbReference type="AlphaFoldDB" id="C4JKY4"/>
<keyword evidence="3" id="KW-1185">Reference proteome</keyword>
<feature type="chain" id="PRO_5002937781" evidence="1">
    <location>
        <begin position="22"/>
        <end position="128"/>
    </location>
</feature>
<sequence>MRFSIVAVCSVVAAFAGTATAGLIGDIKLDNIKLVSDGAIQIGQDGILRSNTGDGSVIDLIKLSPTQLTSFLDLLKLGKGKRTGGTVMAARERRVPRELAARCTKAACKNNGDCQAVNCRACVETTCF</sequence>
<organism evidence="2 3">
    <name type="scientific">Uncinocarpus reesii (strain UAMH 1704)</name>
    <dbReference type="NCBI Taxonomy" id="336963"/>
    <lineage>
        <taxon>Eukaryota</taxon>
        <taxon>Fungi</taxon>
        <taxon>Dikarya</taxon>
        <taxon>Ascomycota</taxon>
        <taxon>Pezizomycotina</taxon>
        <taxon>Eurotiomycetes</taxon>
        <taxon>Eurotiomycetidae</taxon>
        <taxon>Onygenales</taxon>
        <taxon>Onygenaceae</taxon>
        <taxon>Uncinocarpus</taxon>
    </lineage>
</organism>
<feature type="signal peptide" evidence="1">
    <location>
        <begin position="1"/>
        <end position="21"/>
    </location>
</feature>
<dbReference type="EMBL" id="CH476615">
    <property type="protein sequence ID" value="EEP75332.1"/>
    <property type="molecule type" value="Genomic_DNA"/>
</dbReference>
<reference evidence="3" key="1">
    <citation type="journal article" date="2009" name="Genome Res.">
        <title>Comparative genomic analyses of the human fungal pathogens Coccidioides and their relatives.</title>
        <authorList>
            <person name="Sharpton T.J."/>
            <person name="Stajich J.E."/>
            <person name="Rounsley S.D."/>
            <person name="Gardner M.J."/>
            <person name="Wortman J.R."/>
            <person name="Jordar V.S."/>
            <person name="Maiti R."/>
            <person name="Kodira C.D."/>
            <person name="Neafsey D.E."/>
            <person name="Zeng Q."/>
            <person name="Hung C.-Y."/>
            <person name="McMahan C."/>
            <person name="Muszewska A."/>
            <person name="Grynberg M."/>
            <person name="Mandel M.A."/>
            <person name="Kellner E.M."/>
            <person name="Barker B.M."/>
            <person name="Galgiani J.N."/>
            <person name="Orbach M.J."/>
            <person name="Kirkland T.N."/>
            <person name="Cole G.T."/>
            <person name="Henn M.R."/>
            <person name="Birren B.W."/>
            <person name="Taylor J.W."/>
        </authorList>
    </citation>
    <scope>NUCLEOTIDE SEQUENCE [LARGE SCALE GENOMIC DNA]</scope>
    <source>
        <strain evidence="3">UAMH 1704</strain>
    </source>
</reference>
<dbReference type="KEGG" id="ure:UREG_00178"/>
<accession>C4JKY4</accession>
<dbReference type="RefSeq" id="XP_002540665.1">
    <property type="nucleotide sequence ID" value="XM_002540619.1"/>
</dbReference>